<dbReference type="InterPro" id="IPR015797">
    <property type="entry name" value="NUDIX_hydrolase-like_dom_sf"/>
</dbReference>
<dbReference type="InterPro" id="IPR000086">
    <property type="entry name" value="NUDIX_hydrolase_dom"/>
</dbReference>
<dbReference type="PANTHER" id="PTHR12992">
    <property type="entry name" value="NUDIX HYDROLASE"/>
    <property type="match status" value="1"/>
</dbReference>
<feature type="domain" description="Nudix hydrolase" evidence="1">
    <location>
        <begin position="27"/>
        <end position="165"/>
    </location>
</feature>
<dbReference type="GO" id="GO:0010945">
    <property type="term" value="F:coenzyme A diphosphatase activity"/>
    <property type="evidence" value="ECO:0007669"/>
    <property type="project" value="InterPro"/>
</dbReference>
<dbReference type="Proteomes" id="UP000004931">
    <property type="component" value="Unassembled WGS sequence"/>
</dbReference>
<dbReference type="CDD" id="cd03426">
    <property type="entry name" value="NUDIX_CoAse_Nudt7"/>
    <property type="match status" value="1"/>
</dbReference>
<reference evidence="2 3" key="1">
    <citation type="journal article" date="2010" name="J. Bacteriol.">
        <title>Genome sequence of the oligotrophic marine Gammaproteobacterium HTCC2143, isolated from the Oregon Coast.</title>
        <authorList>
            <person name="Oh H.M."/>
            <person name="Kang I."/>
            <person name="Ferriera S."/>
            <person name="Giovannoni S.J."/>
            <person name="Cho J.C."/>
        </authorList>
    </citation>
    <scope>NUCLEOTIDE SEQUENCE [LARGE SCALE GENOMIC DNA]</scope>
    <source>
        <strain evidence="2 3">HTCC2143</strain>
    </source>
</reference>
<accession>A0YHU6</accession>
<dbReference type="PROSITE" id="PS51462">
    <property type="entry name" value="NUDIX"/>
    <property type="match status" value="1"/>
</dbReference>
<organism evidence="2 3">
    <name type="scientific">marine gamma proteobacterium HTCC2143</name>
    <dbReference type="NCBI Taxonomy" id="247633"/>
    <lineage>
        <taxon>Bacteria</taxon>
        <taxon>Pseudomonadati</taxon>
        <taxon>Pseudomonadota</taxon>
        <taxon>Gammaproteobacteria</taxon>
        <taxon>Cellvibrionales</taxon>
        <taxon>Spongiibacteraceae</taxon>
        <taxon>BD1-7 clade</taxon>
    </lineage>
</organism>
<comment type="caution">
    <text evidence="2">The sequence shown here is derived from an EMBL/GenBank/DDBJ whole genome shotgun (WGS) entry which is preliminary data.</text>
</comment>
<keyword evidence="3" id="KW-1185">Reference proteome</keyword>
<dbReference type="AlphaFoldDB" id="A0YHU6"/>
<evidence type="ECO:0000313" key="3">
    <source>
        <dbReference type="Proteomes" id="UP000004931"/>
    </source>
</evidence>
<dbReference type="InterPro" id="IPR045121">
    <property type="entry name" value="CoAse"/>
</dbReference>
<dbReference type="PANTHER" id="PTHR12992:SF44">
    <property type="entry name" value="NUDIX HYDROLASE DOMAIN-CONTAINING PROTEIN"/>
    <property type="match status" value="1"/>
</dbReference>
<dbReference type="Pfam" id="PF00293">
    <property type="entry name" value="NUDIX"/>
    <property type="match status" value="1"/>
</dbReference>
<dbReference type="eggNOG" id="COG0494">
    <property type="taxonomic scope" value="Bacteria"/>
</dbReference>
<dbReference type="EMBL" id="AAVT01000024">
    <property type="protein sequence ID" value="EAW29590.1"/>
    <property type="molecule type" value="Genomic_DNA"/>
</dbReference>
<evidence type="ECO:0000259" key="1">
    <source>
        <dbReference type="PROSITE" id="PS51462"/>
    </source>
</evidence>
<gene>
    <name evidence="2" type="ORF">GP2143_12341</name>
</gene>
<dbReference type="SUPFAM" id="SSF55811">
    <property type="entry name" value="Nudix"/>
    <property type="match status" value="1"/>
</dbReference>
<proteinExistence type="predicted"/>
<evidence type="ECO:0000313" key="2">
    <source>
        <dbReference type="EMBL" id="EAW29590.1"/>
    </source>
</evidence>
<dbReference type="OrthoDB" id="7056880at2"/>
<dbReference type="Gene3D" id="3.90.79.10">
    <property type="entry name" value="Nucleoside Triphosphate Pyrophosphohydrolase"/>
    <property type="match status" value="1"/>
</dbReference>
<dbReference type="STRING" id="247633.GP2143_12341"/>
<protein>
    <submittedName>
        <fullName evidence="2">MutT/nudix family protein</fullName>
    </submittedName>
</protein>
<name>A0YHU6_9GAMM</name>
<sequence length="198" mass="23066">MVVKTLDQAQQQLAEFRPSKKWYRRWARRSAVAVILRQENHGLEALMIKRADRKGDPWSGHMAFPGGRADATDDNNLYTARRETWEEIGLDTHVHTACIGRLSDRETHALRGAYSMVVTPYIFTIDEVPDLNPNYEVAEVVWVPLGFLADRDNRQTMKWQKQNIDVDMPCYFFEDRRIWGLSLGMLDELVDIVRRKDS</sequence>